<protein>
    <recommendedName>
        <fullName evidence="2">Chromo domain-containing protein</fullName>
    </recommendedName>
</protein>
<name>A0A2U1NHF8_ARTAN</name>
<dbReference type="Proteomes" id="UP000245207">
    <property type="component" value="Unassembled WGS sequence"/>
</dbReference>
<comment type="caution">
    <text evidence="3">The sequence shown here is derived from an EMBL/GenBank/DDBJ whole genome shotgun (WGS) entry which is preliminary data.</text>
</comment>
<gene>
    <name evidence="3" type="ORF">CTI12_AA265830</name>
</gene>
<accession>A0A2U1NHF8</accession>
<reference evidence="3 4" key="1">
    <citation type="journal article" date="2018" name="Mol. Plant">
        <title>The genome of Artemisia annua provides insight into the evolution of Asteraceae family and artemisinin biosynthesis.</title>
        <authorList>
            <person name="Shen Q."/>
            <person name="Zhang L."/>
            <person name="Liao Z."/>
            <person name="Wang S."/>
            <person name="Yan T."/>
            <person name="Shi P."/>
            <person name="Liu M."/>
            <person name="Fu X."/>
            <person name="Pan Q."/>
            <person name="Wang Y."/>
            <person name="Lv Z."/>
            <person name="Lu X."/>
            <person name="Zhang F."/>
            <person name="Jiang W."/>
            <person name="Ma Y."/>
            <person name="Chen M."/>
            <person name="Hao X."/>
            <person name="Li L."/>
            <person name="Tang Y."/>
            <person name="Lv G."/>
            <person name="Zhou Y."/>
            <person name="Sun X."/>
            <person name="Brodelius P.E."/>
            <person name="Rose J.K.C."/>
            <person name="Tang K."/>
        </authorList>
    </citation>
    <scope>NUCLEOTIDE SEQUENCE [LARGE SCALE GENOMIC DNA]</scope>
    <source>
        <strain evidence="4">cv. Huhao1</strain>
        <tissue evidence="3">Leaf</tissue>
    </source>
</reference>
<feature type="compositionally biased region" description="Basic and acidic residues" evidence="1">
    <location>
        <begin position="126"/>
        <end position="138"/>
    </location>
</feature>
<dbReference type="Pfam" id="PF00385">
    <property type="entry name" value="Chromo"/>
    <property type="match status" value="1"/>
</dbReference>
<dbReference type="Gene3D" id="2.40.50.40">
    <property type="match status" value="1"/>
</dbReference>
<feature type="domain" description="Chromo" evidence="2">
    <location>
        <begin position="45"/>
        <end position="90"/>
    </location>
</feature>
<dbReference type="AlphaFoldDB" id="A0A2U1NHF8"/>
<feature type="compositionally biased region" description="Polar residues" evidence="1">
    <location>
        <begin position="106"/>
        <end position="119"/>
    </location>
</feature>
<feature type="region of interest" description="Disordered" evidence="1">
    <location>
        <begin position="93"/>
        <end position="138"/>
    </location>
</feature>
<proteinExistence type="predicted"/>
<evidence type="ECO:0000256" key="1">
    <source>
        <dbReference type="SAM" id="MobiDB-lite"/>
    </source>
</evidence>
<sequence>MDLTAASVHPSSEDYTNDRMSLCQMQIFPTECNLAEFDPKEDLAFLSEAIINSRTNSNGDPEVLVKWEKDNLEEATWENLNSLKLQFPDLDYIGDNVNSDGERDATAQQGQSPSPQHQTARIKARPTREVKKPMRYMD</sequence>
<keyword evidence="4" id="KW-1185">Reference proteome</keyword>
<dbReference type="PROSITE" id="PS50013">
    <property type="entry name" value="CHROMO_2"/>
    <property type="match status" value="1"/>
</dbReference>
<dbReference type="InterPro" id="IPR023780">
    <property type="entry name" value="Chromo_domain"/>
</dbReference>
<dbReference type="InterPro" id="IPR016197">
    <property type="entry name" value="Chromo-like_dom_sf"/>
</dbReference>
<organism evidence="3 4">
    <name type="scientific">Artemisia annua</name>
    <name type="common">Sweet wormwood</name>
    <dbReference type="NCBI Taxonomy" id="35608"/>
    <lineage>
        <taxon>Eukaryota</taxon>
        <taxon>Viridiplantae</taxon>
        <taxon>Streptophyta</taxon>
        <taxon>Embryophyta</taxon>
        <taxon>Tracheophyta</taxon>
        <taxon>Spermatophyta</taxon>
        <taxon>Magnoliopsida</taxon>
        <taxon>eudicotyledons</taxon>
        <taxon>Gunneridae</taxon>
        <taxon>Pentapetalae</taxon>
        <taxon>asterids</taxon>
        <taxon>campanulids</taxon>
        <taxon>Asterales</taxon>
        <taxon>Asteraceae</taxon>
        <taxon>Asteroideae</taxon>
        <taxon>Anthemideae</taxon>
        <taxon>Artemisiinae</taxon>
        <taxon>Artemisia</taxon>
    </lineage>
</organism>
<evidence type="ECO:0000313" key="3">
    <source>
        <dbReference type="EMBL" id="PWA72890.1"/>
    </source>
</evidence>
<evidence type="ECO:0000259" key="2">
    <source>
        <dbReference type="PROSITE" id="PS50013"/>
    </source>
</evidence>
<dbReference type="EMBL" id="PKPP01002827">
    <property type="protein sequence ID" value="PWA72890.1"/>
    <property type="molecule type" value="Genomic_DNA"/>
</dbReference>
<evidence type="ECO:0000313" key="4">
    <source>
        <dbReference type="Proteomes" id="UP000245207"/>
    </source>
</evidence>
<dbReference type="InterPro" id="IPR000953">
    <property type="entry name" value="Chromo/chromo_shadow_dom"/>
</dbReference>
<dbReference type="SUPFAM" id="SSF54160">
    <property type="entry name" value="Chromo domain-like"/>
    <property type="match status" value="1"/>
</dbReference>